<dbReference type="InterPro" id="IPR026935">
    <property type="entry name" value="BtrH_N"/>
</dbReference>
<protein>
    <submittedName>
        <fullName evidence="3">Butirosin biosynthesis protein H-like</fullName>
    </submittedName>
</protein>
<proteinExistence type="predicted"/>
<name>A0ABY2BWZ9_9NEIS</name>
<dbReference type="EMBL" id="SLXE01000026">
    <property type="protein sequence ID" value="TCP02282.1"/>
    <property type="molecule type" value="Genomic_DNA"/>
</dbReference>
<comment type="caution">
    <text evidence="3">The sequence shown here is derived from an EMBL/GenBank/DDBJ whole genome shotgun (WGS) entry which is preliminary data.</text>
</comment>
<keyword evidence="4" id="KW-1185">Reference proteome</keyword>
<dbReference type="Pfam" id="PF16169">
    <property type="entry name" value="DUF4872"/>
    <property type="match status" value="1"/>
</dbReference>
<evidence type="ECO:0000259" key="2">
    <source>
        <dbReference type="Pfam" id="PF16169"/>
    </source>
</evidence>
<gene>
    <name evidence="3" type="ORF">EV680_1269</name>
</gene>
<evidence type="ECO:0000313" key="3">
    <source>
        <dbReference type="EMBL" id="TCP02282.1"/>
    </source>
</evidence>
<accession>A0ABY2BWZ9</accession>
<dbReference type="InterPro" id="IPR032369">
    <property type="entry name" value="DUF4872"/>
</dbReference>
<evidence type="ECO:0000259" key="1">
    <source>
        <dbReference type="Pfam" id="PF14399"/>
    </source>
</evidence>
<reference evidence="3 4" key="1">
    <citation type="submission" date="2019-03" db="EMBL/GenBank/DDBJ databases">
        <title>Genomic Encyclopedia of Type Strains, Phase IV (KMG-IV): sequencing the most valuable type-strain genomes for metagenomic binning, comparative biology and taxonomic classification.</title>
        <authorList>
            <person name="Goeker M."/>
        </authorList>
    </citation>
    <scope>NUCLEOTIDE SEQUENCE [LARGE SCALE GENOMIC DNA]</scope>
    <source>
        <strain evidence="3 4">DSM 17474</strain>
    </source>
</reference>
<dbReference type="Pfam" id="PF14399">
    <property type="entry name" value="BtrH_N"/>
    <property type="match status" value="1"/>
</dbReference>
<organism evidence="3 4">
    <name type="scientific">Uruburuella suis</name>
    <dbReference type="NCBI Taxonomy" id="252130"/>
    <lineage>
        <taxon>Bacteria</taxon>
        <taxon>Pseudomonadati</taxon>
        <taxon>Pseudomonadota</taxon>
        <taxon>Betaproteobacteria</taxon>
        <taxon>Neisseriales</taxon>
        <taxon>Neisseriaceae</taxon>
        <taxon>Uruburuella</taxon>
    </lineage>
</organism>
<sequence>MKSANPAMNTPHFNHRQTAHCESGVMSALLRHHGLDFNEAMVFGLASALSFAYIPLVKMAGMPLIAYRTLPKSIIRRTSRALGLRLQMQKFARPEAGMAALDRALDEGALVGLQTSVYWLPYFPAEMRFHFNAHNLLVYGRDGDDYLISDPVFENVQRCSRQDLQRARFAKGALAAKGLMYCVDAAHMPSESGLDMRGIIRQALLKNARQMLPPVWFAGVRGMGTLAAKIEALPRSTDEAYGKLYLGHIVRMQEEIGTGGAGFRYIYAYFLEQAAERLNAPKLQSCSAEMTAIGDEWRTFASLAVRQCRKPKSGGYAEVAAKLREIARQEEALWREIKRVAADL</sequence>
<feature type="domain" description="Butirosin biosynthesis protein H N-terminal" evidence="1">
    <location>
        <begin position="20"/>
        <end position="151"/>
    </location>
</feature>
<dbReference type="Proteomes" id="UP000294721">
    <property type="component" value="Unassembled WGS sequence"/>
</dbReference>
<feature type="domain" description="DUF4872" evidence="2">
    <location>
        <begin position="162"/>
        <end position="336"/>
    </location>
</feature>
<evidence type="ECO:0000313" key="4">
    <source>
        <dbReference type="Proteomes" id="UP000294721"/>
    </source>
</evidence>